<feature type="transmembrane region" description="Helical" evidence="8">
    <location>
        <begin position="230"/>
        <end position="249"/>
    </location>
</feature>
<feature type="transmembrane region" description="Helical" evidence="8">
    <location>
        <begin position="179"/>
        <end position="199"/>
    </location>
</feature>
<comment type="similarity">
    <text evidence="2">Belongs to the GSP F family.</text>
</comment>
<evidence type="ECO:0000256" key="5">
    <source>
        <dbReference type="ARBA" id="ARBA00022692"/>
    </source>
</evidence>
<evidence type="ECO:0000256" key="4">
    <source>
        <dbReference type="ARBA" id="ARBA00022519"/>
    </source>
</evidence>
<dbReference type="GO" id="GO:0005886">
    <property type="term" value="C:plasma membrane"/>
    <property type="evidence" value="ECO:0007669"/>
    <property type="project" value="UniProtKB-SubCell"/>
</dbReference>
<evidence type="ECO:0000256" key="3">
    <source>
        <dbReference type="ARBA" id="ARBA00022475"/>
    </source>
</evidence>
<reference evidence="10" key="1">
    <citation type="submission" date="2015-11" db="EMBL/GenBank/DDBJ databases">
        <authorList>
            <person name="Zhang Y."/>
            <person name="Guo Z."/>
        </authorList>
    </citation>
    <scope>NUCLEOTIDE SEQUENCE</scope>
    <source>
        <strain evidence="10">BN30871</strain>
    </source>
</reference>
<dbReference type="PANTHER" id="PTHR30012:SF4">
    <property type="entry name" value="MSHA BIOGENESIS PROTEIN MSHG"/>
    <property type="match status" value="1"/>
</dbReference>
<gene>
    <name evidence="10" type="primary">gspF</name>
    <name evidence="10" type="ORF">BN3087_870008</name>
</gene>
<evidence type="ECO:0000256" key="7">
    <source>
        <dbReference type="ARBA" id="ARBA00023136"/>
    </source>
</evidence>
<keyword evidence="6 8" id="KW-1133">Transmembrane helix</keyword>
<name>A0A0S4XR91_9BACT</name>
<keyword evidence="3" id="KW-1003">Cell membrane</keyword>
<evidence type="ECO:0000256" key="8">
    <source>
        <dbReference type="SAM" id="Phobius"/>
    </source>
</evidence>
<dbReference type="PRINTS" id="PR00812">
    <property type="entry name" value="BCTERIALGSPF"/>
</dbReference>
<sequence>MGYFKVSLIHKGKRQDQIIEAYTKNDAKDKIKHKYNGVIITKIEPTSAPIDVITKDFFGQLQKQFKKSINMNDKIATIRQIAVMTDAGLPIHDTLADVSVNTQNKQLSDIYYSISSDIDAGKSLSESMENYREEFGHIALAMAKLGERTGSLAASFMKLSVILESIRDNSSKFKKAIRYPMITLTAMAIAFTILILVVVPKFKDVFSQFKTELPLPTKILLGLENILSNYGFLVLFGLIGLIYGTIYYYKKDKDFKLKVDTLFIHKNFYLINKVVFLSTMHRYTLVLGELIKSGIPVSEALNTAVGMVDNLAIRQKLEGVNANIGRGLSLSESFELTGLFENMLLQMIRAGEASGQLDGMLEKVTQYYDMQFQSIIDNLSAYIEPIMMFFIAGLVLLMALGIFMPMWDLGKAAKGG</sequence>
<feature type="domain" description="Type II secretion system protein GspF" evidence="9">
    <location>
        <begin position="285"/>
        <end position="405"/>
    </location>
</feature>
<dbReference type="InterPro" id="IPR003004">
    <property type="entry name" value="GspF/PilC"/>
</dbReference>
<feature type="transmembrane region" description="Helical" evidence="8">
    <location>
        <begin position="386"/>
        <end position="407"/>
    </location>
</feature>
<accession>A0A0S4XR91</accession>
<evidence type="ECO:0000259" key="9">
    <source>
        <dbReference type="Pfam" id="PF00482"/>
    </source>
</evidence>
<protein>
    <submittedName>
        <fullName evidence="10">General secretory pathway protein F</fullName>
    </submittedName>
</protein>
<organism evidence="10">
    <name type="scientific">Sulfurovum sp. enrichment culture clone C5</name>
    <dbReference type="NCBI Taxonomy" id="497650"/>
    <lineage>
        <taxon>Bacteria</taxon>
        <taxon>Pseudomonadati</taxon>
        <taxon>Campylobacterota</taxon>
        <taxon>Epsilonproteobacteria</taxon>
        <taxon>Campylobacterales</taxon>
        <taxon>Sulfurovaceae</taxon>
        <taxon>Sulfurovum</taxon>
        <taxon>environmental samples</taxon>
    </lineage>
</organism>
<keyword evidence="5 8" id="KW-0812">Transmembrane</keyword>
<dbReference type="InterPro" id="IPR018076">
    <property type="entry name" value="T2SS_GspF_dom"/>
</dbReference>
<keyword evidence="4" id="KW-0997">Cell inner membrane</keyword>
<dbReference type="GO" id="GO:0015628">
    <property type="term" value="P:protein secretion by the type II secretion system"/>
    <property type="evidence" value="ECO:0007669"/>
    <property type="project" value="TreeGrafter"/>
</dbReference>
<dbReference type="PANTHER" id="PTHR30012">
    <property type="entry name" value="GENERAL SECRETION PATHWAY PROTEIN"/>
    <property type="match status" value="1"/>
</dbReference>
<dbReference type="EMBL" id="FAXN01000092">
    <property type="protein sequence ID" value="CUV66488.1"/>
    <property type="molecule type" value="Genomic_DNA"/>
</dbReference>
<proteinExistence type="inferred from homology"/>
<comment type="subcellular location">
    <subcellularLocation>
        <location evidence="1">Cell inner membrane</location>
        <topology evidence="1">Multi-pass membrane protein</topology>
    </subcellularLocation>
</comment>
<evidence type="ECO:0000313" key="10">
    <source>
        <dbReference type="EMBL" id="CUV66488.1"/>
    </source>
</evidence>
<dbReference type="AlphaFoldDB" id="A0A0S4XR91"/>
<dbReference type="FunFam" id="1.20.81.30:FF:000001">
    <property type="entry name" value="Type II secretion system protein F"/>
    <property type="match status" value="1"/>
</dbReference>
<evidence type="ECO:0000256" key="1">
    <source>
        <dbReference type="ARBA" id="ARBA00004429"/>
    </source>
</evidence>
<dbReference type="Pfam" id="PF00482">
    <property type="entry name" value="T2SSF"/>
    <property type="match status" value="2"/>
</dbReference>
<dbReference type="InterPro" id="IPR042094">
    <property type="entry name" value="T2SS_GspF_sf"/>
</dbReference>
<feature type="domain" description="Type II secretion system protein GspF" evidence="9">
    <location>
        <begin position="78"/>
        <end position="200"/>
    </location>
</feature>
<evidence type="ECO:0000256" key="2">
    <source>
        <dbReference type="ARBA" id="ARBA00005745"/>
    </source>
</evidence>
<keyword evidence="7 8" id="KW-0472">Membrane</keyword>
<evidence type="ECO:0000256" key="6">
    <source>
        <dbReference type="ARBA" id="ARBA00022989"/>
    </source>
</evidence>
<dbReference type="Gene3D" id="1.20.81.30">
    <property type="entry name" value="Type II secretion system (T2SS), domain F"/>
    <property type="match status" value="2"/>
</dbReference>